<protein>
    <submittedName>
        <fullName evidence="2">Uncharacterized protein</fullName>
    </submittedName>
</protein>
<feature type="region of interest" description="Disordered" evidence="1">
    <location>
        <begin position="491"/>
        <end position="619"/>
    </location>
</feature>
<keyword evidence="3" id="KW-1185">Reference proteome</keyword>
<dbReference type="EMBL" id="JROU02001076">
    <property type="protein sequence ID" value="OEH77507.1"/>
    <property type="molecule type" value="Genomic_DNA"/>
</dbReference>
<feature type="compositionally biased region" description="Low complexity" evidence="1">
    <location>
        <begin position="491"/>
        <end position="513"/>
    </location>
</feature>
<dbReference type="InParanoid" id="A0A1D3D242"/>
<organism evidence="2 3">
    <name type="scientific">Cyclospora cayetanensis</name>
    <dbReference type="NCBI Taxonomy" id="88456"/>
    <lineage>
        <taxon>Eukaryota</taxon>
        <taxon>Sar</taxon>
        <taxon>Alveolata</taxon>
        <taxon>Apicomplexa</taxon>
        <taxon>Conoidasida</taxon>
        <taxon>Coccidia</taxon>
        <taxon>Eucoccidiorida</taxon>
        <taxon>Eimeriorina</taxon>
        <taxon>Eimeriidae</taxon>
        <taxon>Cyclospora</taxon>
    </lineage>
</organism>
<sequence length="619" mass="67285">MSPAKRSLACYALLARQLDKQYARLDREQQVALTDCLQELKDHLEGLLFLLLQEVSKSSKPAVEGSAAGGCSDRNGNGELAQQRELGEPELLYDVSAIAADASLRQPWRRAQEDHPTSAQEERSMLKREEDVQQHPVCAVQELRLEQQAVLRRELHSQEETELMNLLEEGQRLHAHQETCDCREEKRMQHPLHVCEEDDQCVEGVSEEQAFEEGVQQQQRLVRLLLRRIERHVSATEERMQPQAEGGEPLQREQQALLLESLAAQRALLKGMCLHLHEGLRLSVSSISVGNLKQQDVVILEAFVTALHRLVLRCTAAAACLGQKEALPVQATPVVDAAAFLANLQDSETHAEALERERCQPARLSCYPASDAAVMDPPAAAQTSGSALRDLLRFQSDFSASGRDDIPSKYDARVSQDCHSHGDFAIRHSSSPPPAEGGFPDGISAYSGGTPDTREGKPLRGKAQTRLQVGLQQGLPQETLHLESEAAAAFVRSAAPAEQEETPSFPTTSAASSMRCGSRSYSGTASERLLRLPPRKISLGGGGRRAAFAEKPAEGPPPKVTKEVRGRERATSPSGGGGRDFLGITHAPPAASADEEDSSDFSLSGLSSMSSFCPSGDTG</sequence>
<dbReference type="Proteomes" id="UP000095192">
    <property type="component" value="Unassembled WGS sequence"/>
</dbReference>
<proteinExistence type="predicted"/>
<accession>A0A1D3D242</accession>
<name>A0A1D3D242_9EIME</name>
<evidence type="ECO:0000313" key="3">
    <source>
        <dbReference type="Proteomes" id="UP000095192"/>
    </source>
</evidence>
<dbReference type="VEuPathDB" id="ToxoDB:cyc_01644"/>
<reference evidence="2 3" key="1">
    <citation type="journal article" date="2016" name="BMC Genomics">
        <title>Comparative genomics reveals Cyclospora cayetanensis possesses coccidia-like metabolism and invasion components but unique surface antigens.</title>
        <authorList>
            <person name="Liu S."/>
            <person name="Wang L."/>
            <person name="Zheng H."/>
            <person name="Xu Z."/>
            <person name="Roellig D.M."/>
            <person name="Li N."/>
            <person name="Frace M.A."/>
            <person name="Tang K."/>
            <person name="Arrowood M.J."/>
            <person name="Moss D.M."/>
            <person name="Zhang L."/>
            <person name="Feng Y."/>
            <person name="Xiao L."/>
        </authorList>
    </citation>
    <scope>NUCLEOTIDE SEQUENCE [LARGE SCALE GENOMIC DNA]</scope>
    <source>
        <strain evidence="2 3">CHN_HEN01</strain>
    </source>
</reference>
<evidence type="ECO:0000313" key="2">
    <source>
        <dbReference type="EMBL" id="OEH77507.1"/>
    </source>
</evidence>
<gene>
    <name evidence="2" type="ORF">cyc_01644</name>
</gene>
<feature type="compositionally biased region" description="Low complexity" evidence="1">
    <location>
        <begin position="600"/>
        <end position="619"/>
    </location>
</feature>
<feature type="region of interest" description="Disordered" evidence="1">
    <location>
        <begin position="422"/>
        <end position="461"/>
    </location>
</feature>
<feature type="compositionally biased region" description="Basic and acidic residues" evidence="1">
    <location>
        <begin position="560"/>
        <end position="570"/>
    </location>
</feature>
<dbReference type="AlphaFoldDB" id="A0A1D3D242"/>
<comment type="caution">
    <text evidence="2">The sequence shown here is derived from an EMBL/GenBank/DDBJ whole genome shotgun (WGS) entry which is preliminary data.</text>
</comment>
<evidence type="ECO:0000256" key="1">
    <source>
        <dbReference type="SAM" id="MobiDB-lite"/>
    </source>
</evidence>